<dbReference type="RefSeq" id="WP_109907192.1">
    <property type="nucleotide sequence ID" value="NZ_QGLE01000010.1"/>
</dbReference>
<proteinExistence type="predicted"/>
<comment type="caution">
    <text evidence="1">The sequence shown here is derived from an EMBL/GenBank/DDBJ whole genome shotgun (WGS) entry which is preliminary data.</text>
</comment>
<dbReference type="Proteomes" id="UP000245461">
    <property type="component" value="Unassembled WGS sequence"/>
</dbReference>
<dbReference type="PANTHER" id="PTHR42110">
    <property type="entry name" value="L-ASPARAGINASE, PUTATIVE (AFU_ORTHOLOGUE AFUA_3G11890)-RELATED"/>
    <property type="match status" value="1"/>
</dbReference>
<evidence type="ECO:0000313" key="1">
    <source>
        <dbReference type="EMBL" id="PWR20194.1"/>
    </source>
</evidence>
<dbReference type="EMBL" id="QGLE01000010">
    <property type="protein sequence ID" value="PWR20194.1"/>
    <property type="molecule type" value="Genomic_DNA"/>
</dbReference>
<evidence type="ECO:0000313" key="2">
    <source>
        <dbReference type="Proteomes" id="UP000245461"/>
    </source>
</evidence>
<dbReference type="OrthoDB" id="9780674at2"/>
<accession>A0A317E182</accession>
<name>A0A317E182_9PROT</name>
<dbReference type="PANTHER" id="PTHR42110:SF1">
    <property type="entry name" value="L-ASPARAGINASE, PUTATIVE (AFU_ORTHOLOGUE AFUA_3G11890)-RELATED"/>
    <property type="match status" value="1"/>
</dbReference>
<sequence>MSPANPVLVEATRGGLVESRHRGAYAVVDAAGRLVAARGEIGRVTFPRSSMKILQAIPLIESGAADAFACTPAELALACASHSGEAMHVEAVGAWLARIGRGEADLVCGPQMPAYVPAAEAMIREGRHPCRLHNNCSGKHAGFLTLARHLGARAAGYNRREHPVQQAVFAAVAGLTGAGEDMAFGIDGCAAPAPALPLQGLALAMARIAAPDGLPPARAEAVSRLRAAMAAHPELVAGTGRACTRLMRAAAPGTVVKVGAEAVYIGILPALGLGLALKIDDGGTRAAELLVAALLDRFGQIRPEARGDIADLLAPLLRNWAGDEVGALRLAPDWA</sequence>
<reference evidence="1 2" key="1">
    <citation type="submission" date="2018-05" db="EMBL/GenBank/DDBJ databases">
        <title>Zavarzinia sp. HR-AS.</title>
        <authorList>
            <person name="Lee Y."/>
            <person name="Jeon C.O."/>
        </authorList>
    </citation>
    <scope>NUCLEOTIDE SEQUENCE [LARGE SCALE GENOMIC DNA]</scope>
    <source>
        <strain evidence="1 2">HR-AS</strain>
    </source>
</reference>
<protein>
    <submittedName>
        <fullName evidence="1">Asparaginase</fullName>
    </submittedName>
</protein>
<dbReference type="AlphaFoldDB" id="A0A317E182"/>
<organism evidence="1 2">
    <name type="scientific">Zavarzinia aquatilis</name>
    <dbReference type="NCBI Taxonomy" id="2211142"/>
    <lineage>
        <taxon>Bacteria</taxon>
        <taxon>Pseudomonadati</taxon>
        <taxon>Pseudomonadota</taxon>
        <taxon>Alphaproteobacteria</taxon>
        <taxon>Rhodospirillales</taxon>
        <taxon>Zavarziniaceae</taxon>
        <taxon>Zavarzinia</taxon>
    </lineage>
</organism>
<dbReference type="Pfam" id="PF06089">
    <property type="entry name" value="Asparaginase_II"/>
    <property type="match status" value="1"/>
</dbReference>
<gene>
    <name evidence="1" type="ORF">DKG74_16060</name>
</gene>
<dbReference type="InterPro" id="IPR010349">
    <property type="entry name" value="Asparaginase_II"/>
</dbReference>
<keyword evidence="2" id="KW-1185">Reference proteome</keyword>